<gene>
    <name evidence="2" type="ORF">llap_22215</name>
</gene>
<evidence type="ECO:0000259" key="1">
    <source>
        <dbReference type="PROSITE" id="PS50878"/>
    </source>
</evidence>
<dbReference type="Pfam" id="PF00078">
    <property type="entry name" value="RVT_1"/>
    <property type="match status" value="1"/>
</dbReference>
<protein>
    <submittedName>
        <fullName evidence="2">Rna-directed dna polymerase from mobile element jockey-like</fullName>
    </submittedName>
</protein>
<accession>A0A2I0T107</accession>
<dbReference type="Proteomes" id="UP000233556">
    <property type="component" value="Unassembled WGS sequence"/>
</dbReference>
<dbReference type="PROSITE" id="PS50878">
    <property type="entry name" value="RT_POL"/>
    <property type="match status" value="1"/>
</dbReference>
<name>A0A2I0T107_LIMLA</name>
<dbReference type="AlphaFoldDB" id="A0A2I0T107"/>
<reference evidence="3" key="2">
    <citation type="submission" date="2017-12" db="EMBL/GenBank/DDBJ databases">
        <title>Genome sequence of the Bar-tailed Godwit (Limosa lapponica baueri).</title>
        <authorList>
            <person name="Lima N.C.B."/>
            <person name="Parody-Merino A.M."/>
            <person name="Battley P.F."/>
            <person name="Fidler A.E."/>
            <person name="Prosdocimi F."/>
        </authorList>
    </citation>
    <scope>NUCLEOTIDE SEQUENCE [LARGE SCALE GENOMIC DNA]</scope>
</reference>
<dbReference type="InterPro" id="IPR000477">
    <property type="entry name" value="RT_dom"/>
</dbReference>
<keyword evidence="3" id="KW-1185">Reference proteome</keyword>
<sequence>MYEGRAMDVIYLDFSKALDRVPRTILLSKLERYRFEEWTVQWRRNWLDGHIQRVVVNGSMSRWTPVTSGEPQGSVLGPVQFNIFINDRDSGTECISKFAGDTKLSGVVDA</sequence>
<dbReference type="EMBL" id="KZ526778">
    <property type="protein sequence ID" value="PKU27481.1"/>
    <property type="molecule type" value="Genomic_DNA"/>
</dbReference>
<keyword evidence="2" id="KW-0808">Transferase</keyword>
<dbReference type="OrthoDB" id="416454at2759"/>
<organism evidence="2 3">
    <name type="scientific">Limosa lapponica baueri</name>
    <dbReference type="NCBI Taxonomy" id="1758121"/>
    <lineage>
        <taxon>Eukaryota</taxon>
        <taxon>Metazoa</taxon>
        <taxon>Chordata</taxon>
        <taxon>Craniata</taxon>
        <taxon>Vertebrata</taxon>
        <taxon>Euteleostomi</taxon>
        <taxon>Archelosauria</taxon>
        <taxon>Archosauria</taxon>
        <taxon>Dinosauria</taxon>
        <taxon>Saurischia</taxon>
        <taxon>Theropoda</taxon>
        <taxon>Coelurosauria</taxon>
        <taxon>Aves</taxon>
        <taxon>Neognathae</taxon>
        <taxon>Neoaves</taxon>
        <taxon>Charadriiformes</taxon>
        <taxon>Scolopacidae</taxon>
        <taxon>Limosa</taxon>
    </lineage>
</organism>
<proteinExistence type="predicted"/>
<keyword evidence="2" id="KW-0548">Nucleotidyltransferase</keyword>
<keyword evidence="2" id="KW-0695">RNA-directed DNA polymerase</keyword>
<evidence type="ECO:0000313" key="2">
    <source>
        <dbReference type="EMBL" id="PKU27481.1"/>
    </source>
</evidence>
<evidence type="ECO:0000313" key="3">
    <source>
        <dbReference type="Proteomes" id="UP000233556"/>
    </source>
</evidence>
<dbReference type="GO" id="GO:0003964">
    <property type="term" value="F:RNA-directed DNA polymerase activity"/>
    <property type="evidence" value="ECO:0007669"/>
    <property type="project" value="UniProtKB-KW"/>
</dbReference>
<feature type="domain" description="Reverse transcriptase" evidence="1">
    <location>
        <begin position="1"/>
        <end position="110"/>
    </location>
</feature>
<reference evidence="3" key="1">
    <citation type="submission" date="2017-11" db="EMBL/GenBank/DDBJ databases">
        <authorList>
            <person name="Lima N.C."/>
            <person name="Parody-Merino A.M."/>
            <person name="Battley P.F."/>
            <person name="Fidler A.E."/>
            <person name="Prosdocimi F."/>
        </authorList>
    </citation>
    <scope>NUCLEOTIDE SEQUENCE [LARGE SCALE GENOMIC DNA]</scope>
</reference>
<dbReference type="PANTHER" id="PTHR33332">
    <property type="entry name" value="REVERSE TRANSCRIPTASE DOMAIN-CONTAINING PROTEIN"/>
    <property type="match status" value="1"/>
</dbReference>